<organism evidence="3 4">
    <name type="scientific">Streptomyces roseoviridis</name>
    <dbReference type="NCBI Taxonomy" id="67361"/>
    <lineage>
        <taxon>Bacteria</taxon>
        <taxon>Bacillati</taxon>
        <taxon>Actinomycetota</taxon>
        <taxon>Actinomycetes</taxon>
        <taxon>Kitasatosporales</taxon>
        <taxon>Streptomycetaceae</taxon>
        <taxon>Streptomyces</taxon>
    </lineage>
</organism>
<keyword evidence="4" id="KW-1185">Reference proteome</keyword>
<proteinExistence type="predicted"/>
<sequence>GRYRPHRLPPPAPTRDRGTHPYHPHPARPRRHRPPRRRHRRTHRRLGLPQLVGKDLACACAPGELCHADVLLEWAAAPDLAARIAKARARVDQARVARGEDPLHGSKAAA</sequence>
<name>A0ABV5QYQ8_9ACTN</name>
<evidence type="ECO:0000313" key="4">
    <source>
        <dbReference type="Proteomes" id="UP001589716"/>
    </source>
</evidence>
<evidence type="ECO:0000256" key="1">
    <source>
        <dbReference type="SAM" id="MobiDB-lite"/>
    </source>
</evidence>
<gene>
    <name evidence="3" type="ORF">ACFFTP_31380</name>
</gene>
<accession>A0ABV5QYQ8</accession>
<dbReference type="Proteomes" id="UP001589716">
    <property type="component" value="Unassembled WGS sequence"/>
</dbReference>
<dbReference type="EMBL" id="JBHMCT010000060">
    <property type="protein sequence ID" value="MFB9558670.1"/>
    <property type="molecule type" value="Genomic_DNA"/>
</dbReference>
<protein>
    <submittedName>
        <fullName evidence="3">DUF4326 domain-containing protein</fullName>
    </submittedName>
</protein>
<feature type="domain" description="DUF4326" evidence="2">
    <location>
        <begin position="39"/>
        <end position="73"/>
    </location>
</feature>
<evidence type="ECO:0000313" key="3">
    <source>
        <dbReference type="EMBL" id="MFB9558670.1"/>
    </source>
</evidence>
<feature type="compositionally biased region" description="Basic residues" evidence="1">
    <location>
        <begin position="20"/>
        <end position="46"/>
    </location>
</feature>
<feature type="non-terminal residue" evidence="3">
    <location>
        <position position="1"/>
    </location>
</feature>
<evidence type="ECO:0000259" key="2">
    <source>
        <dbReference type="Pfam" id="PF14216"/>
    </source>
</evidence>
<reference evidence="3 4" key="1">
    <citation type="submission" date="2024-09" db="EMBL/GenBank/DDBJ databases">
        <authorList>
            <person name="Sun Q."/>
            <person name="Mori K."/>
        </authorList>
    </citation>
    <scope>NUCLEOTIDE SEQUENCE [LARGE SCALE GENOMIC DNA]</scope>
    <source>
        <strain evidence="3 4">JCM 4414</strain>
    </source>
</reference>
<comment type="caution">
    <text evidence="3">The sequence shown here is derived from an EMBL/GenBank/DDBJ whole genome shotgun (WGS) entry which is preliminary data.</text>
</comment>
<dbReference type="Pfam" id="PF14216">
    <property type="entry name" value="DUF4326"/>
    <property type="match status" value="1"/>
</dbReference>
<feature type="region of interest" description="Disordered" evidence="1">
    <location>
        <begin position="1"/>
        <end position="48"/>
    </location>
</feature>
<dbReference type="RefSeq" id="WP_382746306.1">
    <property type="nucleotide sequence ID" value="NZ_JBHMCT010000060.1"/>
</dbReference>
<dbReference type="InterPro" id="IPR025475">
    <property type="entry name" value="DUF4326"/>
</dbReference>